<evidence type="ECO:0000313" key="1">
    <source>
        <dbReference type="EMBL" id="KKS97062.1"/>
    </source>
</evidence>
<dbReference type="Proteomes" id="UP000034090">
    <property type="component" value="Unassembled WGS sequence"/>
</dbReference>
<gene>
    <name evidence="1" type="ORF">UV74_C0013G0184</name>
</gene>
<dbReference type="STRING" id="1618578.UV74_C0013G0184"/>
<dbReference type="EMBL" id="LCFQ01000013">
    <property type="protein sequence ID" value="KKS97062.1"/>
    <property type="molecule type" value="Genomic_DNA"/>
</dbReference>
<organism evidence="1 2">
    <name type="scientific">Candidatus Woesebacteria bacterium GW2011_GWB1_43_14</name>
    <dbReference type="NCBI Taxonomy" id="1618578"/>
    <lineage>
        <taxon>Bacteria</taxon>
        <taxon>Candidatus Woeseibacteriota</taxon>
    </lineage>
</organism>
<sequence>MVVKVSAYFHRETPENKREDIQDEVERIMSFFSEKTGARGVFEILEKRQQDLGIYLSTKGEKYRLQTRENLI</sequence>
<proteinExistence type="predicted"/>
<accession>A0A0G1DHJ5</accession>
<evidence type="ECO:0000313" key="2">
    <source>
        <dbReference type="Proteomes" id="UP000034090"/>
    </source>
</evidence>
<comment type="caution">
    <text evidence="1">The sequence shown here is derived from an EMBL/GenBank/DDBJ whole genome shotgun (WGS) entry which is preliminary data.</text>
</comment>
<protein>
    <submittedName>
        <fullName evidence="1">Uncharacterized protein</fullName>
    </submittedName>
</protein>
<reference evidence="1 2" key="1">
    <citation type="journal article" date="2015" name="Nature">
        <title>rRNA introns, odd ribosomes, and small enigmatic genomes across a large radiation of phyla.</title>
        <authorList>
            <person name="Brown C.T."/>
            <person name="Hug L.A."/>
            <person name="Thomas B.C."/>
            <person name="Sharon I."/>
            <person name="Castelle C.J."/>
            <person name="Singh A."/>
            <person name="Wilkins M.J."/>
            <person name="Williams K.H."/>
            <person name="Banfield J.F."/>
        </authorList>
    </citation>
    <scope>NUCLEOTIDE SEQUENCE [LARGE SCALE GENOMIC DNA]</scope>
</reference>
<dbReference type="AlphaFoldDB" id="A0A0G1DHJ5"/>
<name>A0A0G1DHJ5_9BACT</name>